<feature type="region of interest" description="Disordered" evidence="4">
    <location>
        <begin position="700"/>
        <end position="798"/>
    </location>
</feature>
<dbReference type="KEGG" id="pan:PODANSg6373"/>
<dbReference type="AlphaFoldDB" id="B2B0E8"/>
<dbReference type="PROSITE" id="PS00678">
    <property type="entry name" value="WD_REPEATS_1"/>
    <property type="match status" value="2"/>
</dbReference>
<dbReference type="GeneID" id="6193864"/>
<proteinExistence type="predicted"/>
<feature type="compositionally biased region" description="Low complexity" evidence="4">
    <location>
        <begin position="747"/>
        <end position="761"/>
    </location>
</feature>
<dbReference type="FunCoup" id="B2B0E8">
    <property type="interactions" value="76"/>
</dbReference>
<keyword evidence="7" id="KW-1185">Reference proteome</keyword>
<dbReference type="RefSeq" id="XP_001909338.1">
    <property type="nucleotide sequence ID" value="XM_001909303.1"/>
</dbReference>
<dbReference type="SMART" id="SM00320">
    <property type="entry name" value="WD40"/>
    <property type="match status" value="6"/>
</dbReference>
<dbReference type="eggNOG" id="KOG0308">
    <property type="taxonomic scope" value="Eukaryota"/>
</dbReference>
<dbReference type="PANTHER" id="PTHR19862">
    <property type="entry name" value="WD REPEAT-CONTAINING PROTEIN 48"/>
    <property type="match status" value="1"/>
</dbReference>
<dbReference type="InterPro" id="IPR019775">
    <property type="entry name" value="WD40_repeat_CS"/>
</dbReference>
<gene>
    <name evidence="5" type="ORF">PODANS_3_5430</name>
</gene>
<evidence type="ECO:0000313" key="7">
    <source>
        <dbReference type="Proteomes" id="UP000001197"/>
    </source>
</evidence>
<evidence type="ECO:0000256" key="3">
    <source>
        <dbReference type="PROSITE-ProRule" id="PRU00221"/>
    </source>
</evidence>
<sequence>MSKKARQRISYVLEHPNSSPGGHRLGVNGLAIDQTNSILYSGGRDGVLCAWDLNRDLVAPQTSHSAMIDETMSASTSKRATTFRAQTQAHTHWVNDITLAEKHTAVVSGSSDLFVKLWRPLAETPADPATIGQHADYVKCVATPTADTHWVASGGLDRKINFWDLAGGGNILEIDARGEEVAEKGSIYAMGVTHNVVANGGPESTVRLWDPKTGKRITKFVGHTDMIRSILISENGDLIMSASSDQTVKVWSVTAGRCMHTLTMHDSSVWALFSDDPSLHTFYSADRSGLVVKTDVRGTNGEFDNGLSLAVAQENDGVTRVVAWGDSIWTSTSRASINRWKNVDSSDHTQLPEAFRAHRASLATIRSRDGSLSSTMVPPASGAESPYKPRHKRNISEKSILRISNTAPLPFTLGRGNVDENSVSPGSQVPEPAFNMVELPEPIQHEPEETIAGQFGLVKHRLLNDRRRVLTLDTAGEVLLWDLIQCRPIQEFGKHHLETIVPQVNTKEAVAPWCSIDTSSGNLAVVLEPYNCFDAEMYADELGSVENTEFREDQRINLGKWVLRYLFANLIDEEIRRDEAFRHKLNEKVLKKTAGGGRMLPPLAISIPGPAGWQFSEPSSSATPKATGMNYPPMTPGMAIGLATPGSPMAPFLDGGFTTPLSPLEKRTSQVSRPSQEREDYFADAIQTPGLDQSNRLAQTPATEVPPTPGPEQPAKTPGATETNGKEKEKDAKDKEKDGGKTPSTPFGGMKKFRMGGFSMKLGRSASTPQAEKPAALDEKAEESQSNGSQHEREFDDNLGGVVQKIKAEYEEELVDNPGQIVETKITPSLPNDTPVLKLPPGTKVIIQEETSGGSAEVYRGTVGSVGTDTDEIEQKGPKWLGECLLQNVLPVKDAVKVSFVLFPYKGELPELVAAPDGNNRLNANRMLRVKKILGYVAERIDREWKEEVERVEREGGEVGEGVMRPEEYLELWCNEQVSTTRGREREGGGGADKTKQMLPNKMTLATLRTHVWRGGNDIVLHYRANGRKEIKLTEQVEEVVKEEEQVGKKSDEVGTPGV</sequence>
<keyword evidence="1 3" id="KW-0853">WD repeat</keyword>
<dbReference type="EMBL" id="FO904938">
    <property type="protein sequence ID" value="CDP27061.1"/>
    <property type="molecule type" value="Genomic_DNA"/>
</dbReference>
<dbReference type="InterPro" id="IPR001680">
    <property type="entry name" value="WD40_rpt"/>
</dbReference>
<protein>
    <submittedName>
        <fullName evidence="5">Podospora anserina S mat+ genomic DNA chromosome 3, supercontig 2</fullName>
    </submittedName>
</protein>
<reference evidence="7" key="3">
    <citation type="journal article" date="2014" name="Genetics">
        <title>Maintaining two mating types: Structure of the mating type locus and its role in heterokaryosis in Podospora anserina.</title>
        <authorList>
            <person name="Grognet P."/>
            <person name="Bidard F."/>
            <person name="Kuchly C."/>
            <person name="Tong L.C.H."/>
            <person name="Coppin E."/>
            <person name="Benkhali J.A."/>
            <person name="Couloux A."/>
            <person name="Wincker P."/>
            <person name="Debuchy R."/>
            <person name="Silar P."/>
        </authorList>
    </citation>
    <scope>GENOME REANNOTATION</scope>
    <source>
        <strain evidence="7">S / ATCC MYA-4624 / DSM 980 / FGSC 10383</strain>
    </source>
</reference>
<dbReference type="PROSITE" id="PS50082">
    <property type="entry name" value="WD_REPEATS_2"/>
    <property type="match status" value="3"/>
</dbReference>
<feature type="repeat" description="WD" evidence="3">
    <location>
        <begin position="220"/>
        <end position="261"/>
    </location>
</feature>
<reference evidence="6" key="4">
    <citation type="submission" date="2015-04" db="EMBL/GenBank/DDBJ databases">
        <title>Maintaining two mating types: Structure of the mating type locus and its role in heterokaryosis in Podospora anserina.</title>
        <authorList>
            <person name="Grognet P."/>
            <person name="Bidard F."/>
            <person name="Kuchly C."/>
            <person name="Chan Ho Tong L."/>
            <person name="Coppin E."/>
            <person name="Ait Benkhali J."/>
            <person name="Couloux A."/>
            <person name="Wincker P."/>
            <person name="Debuchy R."/>
            <person name="Silar P."/>
        </authorList>
    </citation>
    <scope>NUCLEOTIDE SEQUENCE</scope>
</reference>
<dbReference type="Pfam" id="PF00400">
    <property type="entry name" value="WD40"/>
    <property type="match status" value="4"/>
</dbReference>
<dbReference type="CDD" id="cd17041">
    <property type="entry name" value="Ubl_WDR48"/>
    <property type="match status" value="1"/>
</dbReference>
<dbReference type="Pfam" id="PF11816">
    <property type="entry name" value="DUF3337"/>
    <property type="match status" value="1"/>
</dbReference>
<dbReference type="InterPro" id="IPR021772">
    <property type="entry name" value="WDR48/Bun107"/>
</dbReference>
<feature type="region of interest" description="Disordered" evidence="4">
    <location>
        <begin position="367"/>
        <end position="390"/>
    </location>
</feature>
<evidence type="ECO:0000256" key="1">
    <source>
        <dbReference type="ARBA" id="ARBA00022574"/>
    </source>
</evidence>
<name>B2B0E8_PODAN</name>
<dbReference type="InterPro" id="IPR051246">
    <property type="entry name" value="WDR48"/>
</dbReference>
<feature type="repeat" description="WD" evidence="3">
    <location>
        <begin position="20"/>
        <end position="54"/>
    </location>
</feature>
<keyword evidence="2" id="KW-0677">Repeat</keyword>
<feature type="compositionally biased region" description="Basic and acidic residues" evidence="4">
    <location>
        <begin position="724"/>
        <end position="740"/>
    </location>
</feature>
<evidence type="ECO:0000256" key="2">
    <source>
        <dbReference type="ARBA" id="ARBA00022737"/>
    </source>
</evidence>
<evidence type="ECO:0000313" key="5">
    <source>
        <dbReference type="EMBL" id="CAP70470.1"/>
    </source>
</evidence>
<dbReference type="PANTHER" id="PTHR19862:SF14">
    <property type="entry name" value="WD REPEAT-CONTAINING PROTEIN 48"/>
    <property type="match status" value="1"/>
</dbReference>
<dbReference type="EMBL" id="CU638743">
    <property type="protein sequence ID" value="CAP70470.1"/>
    <property type="molecule type" value="Genomic_DNA"/>
</dbReference>
<evidence type="ECO:0000256" key="4">
    <source>
        <dbReference type="SAM" id="MobiDB-lite"/>
    </source>
</evidence>
<reference evidence="5 7" key="1">
    <citation type="journal article" date="2008" name="Genome Biol.">
        <title>The genome sequence of the model ascomycete fungus Podospora anserina.</title>
        <authorList>
            <person name="Espagne E."/>
            <person name="Lespinet O."/>
            <person name="Malagnac F."/>
            <person name="Da Silva C."/>
            <person name="Jaillon O."/>
            <person name="Porcel B.M."/>
            <person name="Couloux A."/>
            <person name="Aury J.-M."/>
            <person name="Segurens B."/>
            <person name="Poulain J."/>
            <person name="Anthouard V."/>
            <person name="Grossetete S."/>
            <person name="Khalili H."/>
            <person name="Coppin E."/>
            <person name="Dequard-Chablat M."/>
            <person name="Picard M."/>
            <person name="Contamine V."/>
            <person name="Arnaise S."/>
            <person name="Bourdais A."/>
            <person name="Berteaux-Lecellier V."/>
            <person name="Gautheret D."/>
            <person name="de Vries R.P."/>
            <person name="Battaglia E."/>
            <person name="Coutinho P.M."/>
            <person name="Danchin E.G.J."/>
            <person name="Henrissat B."/>
            <person name="El Khoury R."/>
            <person name="Sainsard-Chanet A."/>
            <person name="Boivin A."/>
            <person name="Pinan-Lucarre B."/>
            <person name="Sellem C.H."/>
            <person name="Debuchy R."/>
            <person name="Wincker P."/>
            <person name="Weissenbach J."/>
            <person name="Silar P."/>
        </authorList>
    </citation>
    <scope>NUCLEOTIDE SEQUENCE [LARGE SCALE GENOMIC DNA]</scope>
    <source>
        <strain evidence="7">S / ATCC MYA-4624 / DSM 980 / FGSC 10383</strain>
        <strain evidence="5">S mat+</strain>
    </source>
</reference>
<dbReference type="InterPro" id="IPR015943">
    <property type="entry name" value="WD40/YVTN_repeat-like_dom_sf"/>
</dbReference>
<dbReference type="GO" id="GO:0043130">
    <property type="term" value="F:ubiquitin binding"/>
    <property type="evidence" value="ECO:0007669"/>
    <property type="project" value="TreeGrafter"/>
</dbReference>
<dbReference type="Proteomes" id="UP000001197">
    <property type="component" value="Chromosome 3"/>
</dbReference>
<accession>B2B0E8</accession>
<dbReference type="SUPFAM" id="SSF50978">
    <property type="entry name" value="WD40 repeat-like"/>
    <property type="match status" value="1"/>
</dbReference>
<dbReference type="GO" id="GO:0000724">
    <property type="term" value="P:double-strand break repair via homologous recombination"/>
    <property type="evidence" value="ECO:0007669"/>
    <property type="project" value="TreeGrafter"/>
</dbReference>
<dbReference type="HOGENOM" id="CLU_002197_0_0_1"/>
<dbReference type="InterPro" id="IPR036322">
    <property type="entry name" value="WD40_repeat_dom_sf"/>
</dbReference>
<feature type="region of interest" description="Disordered" evidence="4">
    <location>
        <begin position="611"/>
        <end position="630"/>
    </location>
</feature>
<dbReference type="OrthoDB" id="2421129at2759"/>
<feature type="region of interest" description="Disordered" evidence="4">
    <location>
        <begin position="650"/>
        <end position="678"/>
    </location>
</feature>
<dbReference type="VEuPathDB" id="FungiDB:PODANS_3_5430"/>
<dbReference type="CDD" id="cd00200">
    <property type="entry name" value="WD40"/>
    <property type="match status" value="1"/>
</dbReference>
<organism evidence="5">
    <name type="scientific">Podospora anserina (strain S / ATCC MYA-4624 / DSM 980 / FGSC 10383)</name>
    <name type="common">Pleurage anserina</name>
    <dbReference type="NCBI Taxonomy" id="515849"/>
    <lineage>
        <taxon>Eukaryota</taxon>
        <taxon>Fungi</taxon>
        <taxon>Dikarya</taxon>
        <taxon>Ascomycota</taxon>
        <taxon>Pezizomycotina</taxon>
        <taxon>Sordariomycetes</taxon>
        <taxon>Sordariomycetidae</taxon>
        <taxon>Sordariales</taxon>
        <taxon>Podosporaceae</taxon>
        <taxon>Podospora</taxon>
        <taxon>Podospora anserina</taxon>
    </lineage>
</organism>
<feature type="repeat" description="WD" evidence="3">
    <location>
        <begin position="87"/>
        <end position="118"/>
    </location>
</feature>
<dbReference type="PROSITE" id="PS50294">
    <property type="entry name" value="WD_REPEATS_REGION"/>
    <property type="match status" value="2"/>
</dbReference>
<evidence type="ECO:0000313" key="6">
    <source>
        <dbReference type="EMBL" id="CDP27061.1"/>
    </source>
</evidence>
<dbReference type="STRING" id="515849.B2B0E8"/>
<dbReference type="Gene3D" id="2.130.10.10">
    <property type="entry name" value="YVTN repeat-like/Quinoprotein amine dehydrogenase"/>
    <property type="match status" value="2"/>
</dbReference>
<reference evidence="5" key="2">
    <citation type="submission" date="2008-07" db="EMBL/GenBank/DDBJ databases">
        <authorList>
            <person name="Genoscope - CEA"/>
        </authorList>
    </citation>
    <scope>NUCLEOTIDE SEQUENCE</scope>
    <source>
        <strain evidence="5">S mat+</strain>
    </source>
</reference>